<accession>A0A395NCW2</accession>
<keyword evidence="7" id="KW-1185">Reference proteome</keyword>
<dbReference type="Pfam" id="PF04716">
    <property type="entry name" value="ETC_C1_NDUFA5"/>
    <property type="match status" value="1"/>
</dbReference>
<dbReference type="InterPro" id="IPR002099">
    <property type="entry name" value="MutL/Mlh/PMS"/>
</dbReference>
<feature type="domain" description="MutL C-terminal dimerisation" evidence="4">
    <location>
        <begin position="907"/>
        <end position="1068"/>
    </location>
</feature>
<evidence type="ECO:0000256" key="2">
    <source>
        <dbReference type="ARBA" id="ARBA00022763"/>
    </source>
</evidence>
<dbReference type="SUPFAM" id="SSF55874">
    <property type="entry name" value="ATPase domain of HSP90 chaperone/DNA topoisomerase II/histidine kinase"/>
    <property type="match status" value="1"/>
</dbReference>
<comment type="caution">
    <text evidence="6">The sequence shown here is derived from an EMBL/GenBank/DDBJ whole genome shotgun (WGS) entry which is preliminary data.</text>
</comment>
<dbReference type="GO" id="GO:0032389">
    <property type="term" value="C:MutLalpha complex"/>
    <property type="evidence" value="ECO:0007669"/>
    <property type="project" value="TreeGrafter"/>
</dbReference>
<feature type="domain" description="DNA mismatch repair protein S5" evidence="5">
    <location>
        <begin position="388"/>
        <end position="528"/>
    </location>
</feature>
<dbReference type="InterPro" id="IPR042120">
    <property type="entry name" value="MutL_C_dimsub"/>
</dbReference>
<dbReference type="Pfam" id="PF01119">
    <property type="entry name" value="DNA_mis_repair"/>
    <property type="match status" value="1"/>
</dbReference>
<dbReference type="Proteomes" id="UP000266272">
    <property type="component" value="Unassembled WGS sequence"/>
</dbReference>
<dbReference type="GO" id="GO:0022904">
    <property type="term" value="P:respiratory electron transport chain"/>
    <property type="evidence" value="ECO:0007669"/>
    <property type="project" value="InterPro"/>
</dbReference>
<dbReference type="FunFam" id="3.30.1370.100:FF:000001">
    <property type="entry name" value="Mismatch repair endonuclease pms1, putative"/>
    <property type="match status" value="1"/>
</dbReference>
<dbReference type="InterPro" id="IPR042121">
    <property type="entry name" value="MutL_C_regsub"/>
</dbReference>
<dbReference type="InterPro" id="IPR013507">
    <property type="entry name" value="DNA_mismatch_S5_2-like"/>
</dbReference>
<evidence type="ECO:0000259" key="5">
    <source>
        <dbReference type="SMART" id="SM01340"/>
    </source>
</evidence>
<dbReference type="STRING" id="490622.A0A395NCW2"/>
<evidence type="ECO:0000313" key="6">
    <source>
        <dbReference type="EMBL" id="RFU73573.1"/>
    </source>
</evidence>
<dbReference type="GO" id="GO:0061982">
    <property type="term" value="P:meiosis I cell cycle process"/>
    <property type="evidence" value="ECO:0007669"/>
    <property type="project" value="UniProtKB-ARBA"/>
</dbReference>
<dbReference type="AlphaFoldDB" id="A0A395NCW2"/>
<feature type="region of interest" description="Disordered" evidence="3">
    <location>
        <begin position="546"/>
        <end position="640"/>
    </location>
</feature>
<dbReference type="CDD" id="cd03484">
    <property type="entry name" value="MutL_Trans_hPMS_2_like"/>
    <property type="match status" value="1"/>
</dbReference>
<feature type="compositionally biased region" description="Basic and acidic residues" evidence="3">
    <location>
        <begin position="727"/>
        <end position="736"/>
    </location>
</feature>
<organism evidence="6 7">
    <name type="scientific">Trichoderma arundinaceum</name>
    <dbReference type="NCBI Taxonomy" id="490622"/>
    <lineage>
        <taxon>Eukaryota</taxon>
        <taxon>Fungi</taxon>
        <taxon>Dikarya</taxon>
        <taxon>Ascomycota</taxon>
        <taxon>Pezizomycotina</taxon>
        <taxon>Sordariomycetes</taxon>
        <taxon>Hypocreomycetidae</taxon>
        <taxon>Hypocreales</taxon>
        <taxon>Hypocreaceae</taxon>
        <taxon>Trichoderma</taxon>
    </lineage>
</organism>
<dbReference type="Gene3D" id="3.30.230.10">
    <property type="match status" value="1"/>
</dbReference>
<feature type="region of interest" description="Disordered" evidence="3">
    <location>
        <begin position="720"/>
        <end position="833"/>
    </location>
</feature>
<evidence type="ECO:0000313" key="7">
    <source>
        <dbReference type="Proteomes" id="UP000266272"/>
    </source>
</evidence>
<dbReference type="EMBL" id="PXOA01000632">
    <property type="protein sequence ID" value="RFU73573.1"/>
    <property type="molecule type" value="Genomic_DNA"/>
</dbReference>
<dbReference type="InterPro" id="IPR038973">
    <property type="entry name" value="MutL/Mlh/Pms-like"/>
</dbReference>
<dbReference type="SMART" id="SM00853">
    <property type="entry name" value="MutL_C"/>
    <property type="match status" value="1"/>
</dbReference>
<dbReference type="InterPro" id="IPR020568">
    <property type="entry name" value="Ribosomal_Su5_D2-typ_SF"/>
</dbReference>
<sequence length="1130" mass="125753">MRPTFRALASYLEPGTPTGLTGLWTHKTPRSTLLYLYSTTLNRLQSIPETSLYRQSVEATTKHRMNLVEKLVPPGYEEWAAKAKELMRKNPHQFEAASDRIDGSGARTFKFGNRIFVVGNEHQPGDIRSEEWNGESELGRNDHIIEPAEQTFNDEKLEWEDEPQLTAEQIRELEQQLGAGLIEEVIEVAEGELQLVETMEKAQVFYIHDCTMYLNVRFKNQGLDSIEVQDNGSGISPANYSSVALKHYTSKLSSYSDIASLQTFGFRGEALASLCALSILTVTTCLEEDVPKGSRLTFQQSGKLESTNVVAAQRGTMVTVENLFHNLPVRRRELDRNIKREWHKVIALLNQYACIQTNVKFSVSQQPTKGKRIFLFSTKGNPSTRDNIINIFGAKTLAALIPLDLQLEIQPSSNRSDVRNGENLASSSHNVRIIGHVSKPAHGEGRQTPDRQMFFVNGRPCSLPQLAKTFNEVYRSYNNSQSPFIFADVQLDTTLYDVNVSPDKRSILLHDQNNLLDTLRASLSQLFDAHEDRISIAASAESMKLQSSHSNFTKKGQVSQISNKSTSKPYNLAVFGPNNGSAESDSTVDGKESEQDDKIPPLSRSARTRSQGNARDESRLDGNTEPMTKRDTTPSQGVGESENHLLNAVLMKPLPLQEGSSAASSPSRILRRVQNSRDPNSAILKQGSDSTSIAVPGVRSMNVGSEGLSDLIIPRREMSNFTSTADAKGKSLETERLSSNSPKPDQKKEQLHSSGADESDSEAAIQNPLNMPENGESMLSDTFSKDSLSDTEPLAKESGSQRIKSRVKLVDSGSPTTTSTAGDLAAEPKNQSSKYAKRKDATAYFIQYLHVEGEKLRLLRSVHAPHHNALPNYSTHKTSSVERIDASDAESKLPLIIAKGDFSKMRVIGQFNLGFIIAVKPDGRASVGDEGKHDELFIIDQHASDEKYNYERLQNTTEIQSQRLVHPMRLQLTALEEEIILENATALNANGFKVNTDTTGRFSVGSRCQLAALPLSREVTFKLEDLEELISLLSDESAESSYIPRPSKVQKMFAMRACRSSIMIGKAMTRSQMHSLVNHMGELDKPWNCPHGRPTIRHLSRLRTWDEVGWKRDIHIDSITSWQDYMGETS</sequence>
<dbReference type="GO" id="GO:0005524">
    <property type="term" value="F:ATP binding"/>
    <property type="evidence" value="ECO:0007669"/>
    <property type="project" value="InterPro"/>
</dbReference>
<reference evidence="6 7" key="1">
    <citation type="journal article" date="2018" name="PLoS Pathog.">
        <title>Evolution of structural diversity of trichothecenes, a family of toxins produced by plant pathogenic and entomopathogenic fungi.</title>
        <authorList>
            <person name="Proctor R.H."/>
            <person name="McCormick S.P."/>
            <person name="Kim H.S."/>
            <person name="Cardoza R.E."/>
            <person name="Stanley A.M."/>
            <person name="Lindo L."/>
            <person name="Kelly A."/>
            <person name="Brown D.W."/>
            <person name="Lee T."/>
            <person name="Vaughan M.M."/>
            <person name="Alexander N.J."/>
            <person name="Busman M."/>
            <person name="Gutierrez S."/>
        </authorList>
    </citation>
    <scope>NUCLEOTIDE SEQUENCE [LARGE SCALE GENOMIC DNA]</scope>
    <source>
        <strain evidence="6 7">IBT 40837</strain>
    </source>
</reference>
<dbReference type="InterPro" id="IPR014721">
    <property type="entry name" value="Ribsml_uS5_D2-typ_fold_subgr"/>
</dbReference>
<feature type="compositionally biased region" description="Polar residues" evidence="3">
    <location>
        <begin position="578"/>
        <end position="587"/>
    </location>
</feature>
<dbReference type="Gene3D" id="3.30.1540.20">
    <property type="entry name" value="MutL, C-terminal domain, dimerisation subdomain"/>
    <property type="match status" value="1"/>
</dbReference>
<feature type="region of interest" description="Disordered" evidence="3">
    <location>
        <begin position="674"/>
        <end position="704"/>
    </location>
</feature>
<dbReference type="SUPFAM" id="SSF118116">
    <property type="entry name" value="DNA mismatch repair protein MutL"/>
    <property type="match status" value="1"/>
</dbReference>
<gene>
    <name evidence="6" type="ORF">TARUN_8676</name>
</gene>
<dbReference type="OrthoDB" id="10263226at2759"/>
<dbReference type="PANTHER" id="PTHR10073:SF52">
    <property type="entry name" value="MISMATCH REPAIR ENDONUCLEASE PMS2"/>
    <property type="match status" value="1"/>
</dbReference>
<keyword evidence="2" id="KW-0227">DNA damage</keyword>
<dbReference type="GO" id="GO:0016887">
    <property type="term" value="F:ATP hydrolysis activity"/>
    <property type="evidence" value="ECO:0007669"/>
    <property type="project" value="InterPro"/>
</dbReference>
<name>A0A395NCW2_TRIAR</name>
<dbReference type="PANTHER" id="PTHR10073">
    <property type="entry name" value="DNA MISMATCH REPAIR PROTEIN MLH, PMS, MUTL"/>
    <property type="match status" value="1"/>
</dbReference>
<evidence type="ECO:0000256" key="3">
    <source>
        <dbReference type="SAM" id="MobiDB-lite"/>
    </source>
</evidence>
<dbReference type="NCBIfam" id="TIGR00585">
    <property type="entry name" value="mutl"/>
    <property type="match status" value="1"/>
</dbReference>
<dbReference type="Gene3D" id="3.30.1370.100">
    <property type="entry name" value="MutL, C-terminal domain, regulatory subdomain"/>
    <property type="match status" value="1"/>
</dbReference>
<dbReference type="GO" id="GO:0140664">
    <property type="term" value="F:ATP-dependent DNA damage sensor activity"/>
    <property type="evidence" value="ECO:0007669"/>
    <property type="project" value="InterPro"/>
</dbReference>
<dbReference type="GO" id="GO:0030983">
    <property type="term" value="F:mismatched DNA binding"/>
    <property type="evidence" value="ECO:0007669"/>
    <property type="project" value="InterPro"/>
</dbReference>
<protein>
    <submittedName>
        <fullName evidence="6">Dna mismatch repair</fullName>
    </submittedName>
</protein>
<dbReference type="InterPro" id="IPR036890">
    <property type="entry name" value="HATPase_C_sf"/>
</dbReference>
<dbReference type="InterPro" id="IPR014762">
    <property type="entry name" value="DNA_mismatch_repair_CS"/>
</dbReference>
<evidence type="ECO:0000259" key="4">
    <source>
        <dbReference type="SMART" id="SM00853"/>
    </source>
</evidence>
<evidence type="ECO:0000256" key="1">
    <source>
        <dbReference type="ARBA" id="ARBA00006082"/>
    </source>
</evidence>
<dbReference type="FunFam" id="3.30.230.10:FF:000120">
    <property type="entry name" value="Mismatch repair endonuclease PMS2"/>
    <property type="match status" value="1"/>
</dbReference>
<dbReference type="InterPro" id="IPR014790">
    <property type="entry name" value="MutL_C"/>
</dbReference>
<feature type="compositionally biased region" description="Polar residues" evidence="3">
    <location>
        <begin position="546"/>
        <end position="569"/>
    </location>
</feature>
<dbReference type="PROSITE" id="PS00058">
    <property type="entry name" value="DNA_MISMATCH_REPAIR_1"/>
    <property type="match status" value="1"/>
</dbReference>
<dbReference type="GO" id="GO:0006298">
    <property type="term" value="P:mismatch repair"/>
    <property type="evidence" value="ECO:0007669"/>
    <property type="project" value="InterPro"/>
</dbReference>
<dbReference type="SMART" id="SM01340">
    <property type="entry name" value="DNA_mis_repair"/>
    <property type="match status" value="1"/>
</dbReference>
<feature type="compositionally biased region" description="Basic and acidic residues" evidence="3">
    <location>
        <begin position="588"/>
        <end position="599"/>
    </location>
</feature>
<dbReference type="InterPro" id="IPR037198">
    <property type="entry name" value="MutL_C_sf"/>
</dbReference>
<feature type="compositionally biased region" description="Basic and acidic residues" evidence="3">
    <location>
        <begin position="614"/>
        <end position="632"/>
    </location>
</feature>
<dbReference type="Pfam" id="PF08676">
    <property type="entry name" value="MutL_C"/>
    <property type="match status" value="1"/>
</dbReference>
<comment type="similarity">
    <text evidence="1">Belongs to the DNA mismatch repair MutL/HexB family.</text>
</comment>
<dbReference type="Gene3D" id="3.30.565.10">
    <property type="entry name" value="Histidine kinase-like ATPase, C-terminal domain"/>
    <property type="match status" value="1"/>
</dbReference>
<dbReference type="SUPFAM" id="SSF54211">
    <property type="entry name" value="Ribosomal protein S5 domain 2-like"/>
    <property type="match status" value="1"/>
</dbReference>
<proteinExistence type="inferred from homology"/>
<dbReference type="InterPro" id="IPR006806">
    <property type="entry name" value="NDUFA5"/>
</dbReference>